<keyword evidence="3" id="KW-1185">Reference proteome</keyword>
<evidence type="ECO:0000313" key="2">
    <source>
        <dbReference type="EMBL" id="CAA7269735.1"/>
    </source>
</evidence>
<name>A0A8S0W479_CYCAE</name>
<reference evidence="2 3" key="1">
    <citation type="submission" date="2020-01" db="EMBL/GenBank/DDBJ databases">
        <authorList>
            <person name="Gupta K D."/>
        </authorList>
    </citation>
    <scope>NUCLEOTIDE SEQUENCE [LARGE SCALE GENOMIC DNA]</scope>
</reference>
<evidence type="ECO:0000256" key="1">
    <source>
        <dbReference type="SAM" id="MobiDB-lite"/>
    </source>
</evidence>
<evidence type="ECO:0000313" key="3">
    <source>
        <dbReference type="Proteomes" id="UP000467700"/>
    </source>
</evidence>
<dbReference type="Proteomes" id="UP000467700">
    <property type="component" value="Unassembled WGS sequence"/>
</dbReference>
<gene>
    <name evidence="2" type="ORF">AAE3_LOCUS11769</name>
</gene>
<sequence length="264" mass="28918">MSMPPNSRLEYGYELQDTNFRNHPLDLEGTPKEVSVFHGAQRITIEGGSTTIRAGLQMQPIPHPAASPYAYPYVSSNPYGPSWGPASAPLDTQLPQQWMTPLPADQVPIQHQTLQYCAEQENPGGLYAGIAHKEGTSGISFPETNNAHQFNQGGYMKNHTVEGLEDVIPPNRPSSSLAHHHPATTLHSQSEPLGPQGQTHPNRSHSETEPPTLPSHIEGGESDSKTIGQTPAKPQKKRSKVKKWIRLKCRLIISAFKRGGHGRS</sequence>
<organism evidence="2 3">
    <name type="scientific">Cyclocybe aegerita</name>
    <name type="common">Black poplar mushroom</name>
    <name type="synonym">Agrocybe aegerita</name>
    <dbReference type="NCBI Taxonomy" id="1973307"/>
    <lineage>
        <taxon>Eukaryota</taxon>
        <taxon>Fungi</taxon>
        <taxon>Dikarya</taxon>
        <taxon>Basidiomycota</taxon>
        <taxon>Agaricomycotina</taxon>
        <taxon>Agaricomycetes</taxon>
        <taxon>Agaricomycetidae</taxon>
        <taxon>Agaricales</taxon>
        <taxon>Agaricineae</taxon>
        <taxon>Bolbitiaceae</taxon>
        <taxon>Cyclocybe</taxon>
    </lineage>
</organism>
<accession>A0A8S0W479</accession>
<feature type="compositionally biased region" description="Polar residues" evidence="1">
    <location>
        <begin position="185"/>
        <end position="201"/>
    </location>
</feature>
<proteinExistence type="predicted"/>
<dbReference type="AlphaFoldDB" id="A0A8S0W479"/>
<dbReference type="EMBL" id="CACVBS010000079">
    <property type="protein sequence ID" value="CAA7269735.1"/>
    <property type="molecule type" value="Genomic_DNA"/>
</dbReference>
<protein>
    <submittedName>
        <fullName evidence="2">Uncharacterized protein</fullName>
    </submittedName>
</protein>
<feature type="region of interest" description="Disordered" evidence="1">
    <location>
        <begin position="165"/>
        <end position="242"/>
    </location>
</feature>
<comment type="caution">
    <text evidence="2">The sequence shown here is derived from an EMBL/GenBank/DDBJ whole genome shotgun (WGS) entry which is preliminary data.</text>
</comment>